<dbReference type="FunFam" id="1.10.340.70:FF:000001">
    <property type="entry name" value="Retrovirus-related Pol polyprotein from transposon gypsy-like Protein"/>
    <property type="match status" value="1"/>
</dbReference>
<evidence type="ECO:0000259" key="3">
    <source>
        <dbReference type="PROSITE" id="PS50994"/>
    </source>
</evidence>
<dbReference type="SUPFAM" id="SSF53098">
    <property type="entry name" value="Ribonuclease H-like"/>
    <property type="match status" value="1"/>
</dbReference>
<dbReference type="GO" id="GO:0015074">
    <property type="term" value="P:DNA integration"/>
    <property type="evidence" value="ECO:0007669"/>
    <property type="project" value="InterPro"/>
</dbReference>
<dbReference type="Gene3D" id="1.10.340.70">
    <property type="match status" value="1"/>
</dbReference>
<dbReference type="Proteomes" id="UP000280104">
    <property type="component" value="Chromosome II"/>
</dbReference>
<sequence length="545" mass="62518">MSFGLVNAPPTFSRMMNFIFNPYTNEFVLVYLDDILVFSKNKEDHAKHLRLVLDKLREYQFYAKFSKCEFWLDEVLYLGHIISAMGIAVNPERVSAVVNWEPPQNVKQLRSFLGLASYCRRFVENFSKIAKPLSNLLQKHVKYVWSPDCDVAFNTIKEKLITAPVLTPPDDSKPYEVFCDASLQGLANVIADALRRKAYCNSLILKPFQPDLCEAFRKLNLQVVPQGFLANLIVSPTLEDQIREAQLSDTMVKKVKHGIDKGISKYKCYRVDDRDTLFFEDRIVVPKGDLRKVILNEAHNSLLSIHPGSTKMYHDLKQSYWWTRMKREIAQFVNECDVCRRVKAEHQRPAGLLQPLAIPEWKFDHIEMDFVTGFPKSKRGNDAIFVVIDKLTKVAHFLPIKESITAAQLAELYTSRIVSLHGIPQLISSDRGSIFTSKFWDSFQKAMGTNIRFSAAFHPQTSGQVEHVNQILEDMLKACVISFGLKWEDCLPYAEFSYNNSFQASSGKAPFEILYGRKCRTPLDWLETGERKLLGNDLISEAEEM</sequence>
<dbReference type="GO" id="GO:0003676">
    <property type="term" value="F:nucleic acid binding"/>
    <property type="evidence" value="ECO:0007669"/>
    <property type="project" value="InterPro"/>
</dbReference>
<name>A0A7H4LP03_WHEAT</name>
<dbReference type="PANTHER" id="PTHR37984">
    <property type="entry name" value="PROTEIN CBG26694"/>
    <property type="match status" value="1"/>
</dbReference>
<dbReference type="Gene3D" id="3.30.70.270">
    <property type="match status" value="2"/>
</dbReference>
<evidence type="ECO:0000259" key="2">
    <source>
        <dbReference type="PROSITE" id="PS50878"/>
    </source>
</evidence>
<proteinExistence type="predicted"/>
<accession>A0A7H4LP03</accession>
<feature type="domain" description="Reverse transcriptase" evidence="2">
    <location>
        <begin position="1"/>
        <end position="82"/>
    </location>
</feature>
<dbReference type="FunFam" id="3.30.70.270:FF:000026">
    <property type="entry name" value="Transposon Ty3-G Gag-Pol polyprotein"/>
    <property type="match status" value="1"/>
</dbReference>
<dbReference type="InterPro" id="IPR043502">
    <property type="entry name" value="DNA/RNA_pol_sf"/>
</dbReference>
<organism evidence="4 5">
    <name type="scientific">Triticum aestivum</name>
    <name type="common">Wheat</name>
    <dbReference type="NCBI Taxonomy" id="4565"/>
    <lineage>
        <taxon>Eukaryota</taxon>
        <taxon>Viridiplantae</taxon>
        <taxon>Streptophyta</taxon>
        <taxon>Embryophyta</taxon>
        <taxon>Tracheophyta</taxon>
        <taxon>Spermatophyta</taxon>
        <taxon>Magnoliopsida</taxon>
        <taxon>Liliopsida</taxon>
        <taxon>Poales</taxon>
        <taxon>Poaceae</taxon>
        <taxon>BOP clade</taxon>
        <taxon>Pooideae</taxon>
        <taxon>Triticodae</taxon>
        <taxon>Triticeae</taxon>
        <taxon>Triticinae</taxon>
        <taxon>Triticum</taxon>
    </lineage>
</organism>
<dbReference type="Pfam" id="PF00078">
    <property type="entry name" value="RVT_1"/>
    <property type="match status" value="1"/>
</dbReference>
<gene>
    <name evidence="4" type="ORF">CAMPLR22A2D_LOCUS4973</name>
</gene>
<dbReference type="InterPro" id="IPR041577">
    <property type="entry name" value="RT_RNaseH_2"/>
</dbReference>
<dbReference type="GO" id="GO:0003824">
    <property type="term" value="F:catalytic activity"/>
    <property type="evidence" value="ECO:0007669"/>
    <property type="project" value="UniProtKB-KW"/>
</dbReference>
<dbReference type="InterPro" id="IPR000477">
    <property type="entry name" value="RT_dom"/>
</dbReference>
<dbReference type="PROSITE" id="PS50878">
    <property type="entry name" value="RT_POL"/>
    <property type="match status" value="1"/>
</dbReference>
<dbReference type="EMBL" id="LS480641">
    <property type="protein sequence ID" value="SPT20342.1"/>
    <property type="molecule type" value="Genomic_DNA"/>
</dbReference>
<dbReference type="Gene3D" id="3.30.420.10">
    <property type="entry name" value="Ribonuclease H-like superfamily/Ribonuclease H"/>
    <property type="match status" value="1"/>
</dbReference>
<evidence type="ECO:0000313" key="4">
    <source>
        <dbReference type="EMBL" id="SPT20342.1"/>
    </source>
</evidence>
<keyword evidence="1" id="KW-0511">Multifunctional enzyme</keyword>
<dbReference type="CDD" id="cd01647">
    <property type="entry name" value="RT_LTR"/>
    <property type="match status" value="1"/>
</dbReference>
<dbReference type="Pfam" id="PF17919">
    <property type="entry name" value="RT_RNaseH_2"/>
    <property type="match status" value="1"/>
</dbReference>
<dbReference type="PANTHER" id="PTHR37984:SF5">
    <property type="entry name" value="PROTEIN NYNRIN-LIKE"/>
    <property type="match status" value="1"/>
</dbReference>
<evidence type="ECO:0000256" key="1">
    <source>
        <dbReference type="ARBA" id="ARBA00023268"/>
    </source>
</evidence>
<dbReference type="InterPro" id="IPR036397">
    <property type="entry name" value="RNaseH_sf"/>
</dbReference>
<dbReference type="PROSITE" id="PS50994">
    <property type="entry name" value="INTEGRASE"/>
    <property type="match status" value="1"/>
</dbReference>
<dbReference type="InterPro" id="IPR041588">
    <property type="entry name" value="Integrase_H2C2"/>
</dbReference>
<dbReference type="Pfam" id="PF00665">
    <property type="entry name" value="rve"/>
    <property type="match status" value="1"/>
</dbReference>
<dbReference type="InterPro" id="IPR050951">
    <property type="entry name" value="Retrovirus_Pol_polyprotein"/>
</dbReference>
<feature type="domain" description="Integrase catalytic" evidence="3">
    <location>
        <begin position="351"/>
        <end position="518"/>
    </location>
</feature>
<dbReference type="SUPFAM" id="SSF56672">
    <property type="entry name" value="DNA/RNA polymerases"/>
    <property type="match status" value="1"/>
</dbReference>
<dbReference type="InterPro" id="IPR001584">
    <property type="entry name" value="Integrase_cat-core"/>
</dbReference>
<dbReference type="FunFam" id="3.30.70.270:FF:000003">
    <property type="entry name" value="Transposon Ty3-G Gag-Pol polyprotein"/>
    <property type="match status" value="1"/>
</dbReference>
<evidence type="ECO:0000313" key="5">
    <source>
        <dbReference type="Proteomes" id="UP000280104"/>
    </source>
</evidence>
<dbReference type="InterPro" id="IPR043128">
    <property type="entry name" value="Rev_trsase/Diguanyl_cyclase"/>
</dbReference>
<dbReference type="InterPro" id="IPR012337">
    <property type="entry name" value="RNaseH-like_sf"/>
</dbReference>
<dbReference type="AlphaFoldDB" id="A0A7H4LP03"/>
<protein>
    <submittedName>
        <fullName evidence="4">Uncharacterized protein</fullName>
    </submittedName>
</protein>
<dbReference type="Pfam" id="PF17921">
    <property type="entry name" value="Integrase_H2C2"/>
    <property type="match status" value="1"/>
</dbReference>
<reference evidence="4 5" key="1">
    <citation type="submission" date="2018-05" db="EMBL/GenBank/DDBJ databases">
        <authorList>
            <person name="Thind KAUR A."/>
        </authorList>
    </citation>
    <scope>NUCLEOTIDE SEQUENCE [LARGE SCALE GENOMIC DNA]</scope>
</reference>